<feature type="region of interest" description="Disordered" evidence="4">
    <location>
        <begin position="1"/>
        <end position="20"/>
    </location>
</feature>
<evidence type="ECO:0000256" key="4">
    <source>
        <dbReference type="SAM" id="MobiDB-lite"/>
    </source>
</evidence>
<keyword evidence="1" id="KW-0805">Transcription regulation</keyword>
<keyword evidence="3" id="KW-0804">Transcription</keyword>
<accession>A0A175R3J5</accession>
<evidence type="ECO:0000313" key="6">
    <source>
        <dbReference type="EMBL" id="KTQ85777.1"/>
    </source>
</evidence>
<dbReference type="SMART" id="SM00342">
    <property type="entry name" value="HTH_ARAC"/>
    <property type="match status" value="1"/>
</dbReference>
<dbReference type="EMBL" id="LDPZ01000053">
    <property type="protein sequence ID" value="KTQ85777.1"/>
    <property type="molecule type" value="Genomic_DNA"/>
</dbReference>
<dbReference type="GO" id="GO:0043565">
    <property type="term" value="F:sequence-specific DNA binding"/>
    <property type="evidence" value="ECO:0007669"/>
    <property type="project" value="InterPro"/>
</dbReference>
<dbReference type="PANTHER" id="PTHR46796:SF6">
    <property type="entry name" value="ARAC SUBFAMILY"/>
    <property type="match status" value="1"/>
</dbReference>
<feature type="compositionally biased region" description="Basic and acidic residues" evidence="4">
    <location>
        <begin position="1"/>
        <end position="10"/>
    </location>
</feature>
<dbReference type="InterPro" id="IPR050204">
    <property type="entry name" value="AraC_XylS_family_regulators"/>
</dbReference>
<sequence>MTPTKHDGAEKVNLAGAASDSAYPHEAHFETFCPPEGGVKPERAAQGSNIRLQLDRSSGDAEWRIAAWQEVMSGSGRVEVRPEDREAFTGRFQSRAIGDLMTLRVTASDFRLIRDADMAARIETDYALINLIEQGHVTGSANGRRFEVEPGAVCITRLTSLMDVAILGADWLALLVPLAALESCKAWRETLNGRVFAPDSVPAVLLGHHLRSMLALPEPLAGRRAEQIARTSLGFVASCLGGGPPPLRPAQREDKGLRVRQYITEHLGDPALDPAAICREFALSRSQLYRLMGSQMNIAAIIRQQRLQGAHEDIAQTVGTIDEIAQRWGIPNLRSFRRAFVREFGYSPSELRARHRPQPGQPKPVPKLGSVLNRWMQGQ</sequence>
<keyword evidence="2" id="KW-0238">DNA-binding</keyword>
<name>A0A175R3J5_9HYPH</name>
<evidence type="ECO:0000313" key="7">
    <source>
        <dbReference type="Proteomes" id="UP000078272"/>
    </source>
</evidence>
<dbReference type="AlphaFoldDB" id="A0A175R3J5"/>
<proteinExistence type="predicted"/>
<dbReference type="InterPro" id="IPR035418">
    <property type="entry name" value="AraC-bd_2"/>
</dbReference>
<dbReference type="GO" id="GO:0003700">
    <property type="term" value="F:DNA-binding transcription factor activity"/>
    <property type="evidence" value="ECO:0007669"/>
    <property type="project" value="InterPro"/>
</dbReference>
<dbReference type="PROSITE" id="PS00041">
    <property type="entry name" value="HTH_ARAC_FAMILY_1"/>
    <property type="match status" value="1"/>
</dbReference>
<gene>
    <name evidence="6" type="ORF">NS226_18810</name>
</gene>
<evidence type="ECO:0000256" key="2">
    <source>
        <dbReference type="ARBA" id="ARBA00023125"/>
    </source>
</evidence>
<dbReference type="Pfam" id="PF12833">
    <property type="entry name" value="HTH_18"/>
    <property type="match status" value="1"/>
</dbReference>
<feature type="domain" description="HTH araC/xylS-type" evidence="5">
    <location>
        <begin position="257"/>
        <end position="354"/>
    </location>
</feature>
<comment type="caution">
    <text evidence="6">The sequence shown here is derived from an EMBL/GenBank/DDBJ whole genome shotgun (WGS) entry which is preliminary data.</text>
</comment>
<organism evidence="6 7">
    <name type="scientific">Aureimonas ureilytica</name>
    <dbReference type="NCBI Taxonomy" id="401562"/>
    <lineage>
        <taxon>Bacteria</taxon>
        <taxon>Pseudomonadati</taxon>
        <taxon>Pseudomonadota</taxon>
        <taxon>Alphaproteobacteria</taxon>
        <taxon>Hyphomicrobiales</taxon>
        <taxon>Aurantimonadaceae</taxon>
        <taxon>Aureimonas</taxon>
    </lineage>
</organism>
<dbReference type="Pfam" id="PF14525">
    <property type="entry name" value="AraC_binding_2"/>
    <property type="match status" value="1"/>
</dbReference>
<dbReference type="InterPro" id="IPR018060">
    <property type="entry name" value="HTH_AraC"/>
</dbReference>
<protein>
    <recommendedName>
        <fullName evidence="5">HTH araC/xylS-type domain-containing protein</fullName>
    </recommendedName>
</protein>
<dbReference type="InterPro" id="IPR018062">
    <property type="entry name" value="HTH_AraC-typ_CS"/>
</dbReference>
<dbReference type="PROSITE" id="PS01124">
    <property type="entry name" value="HTH_ARAC_FAMILY_2"/>
    <property type="match status" value="1"/>
</dbReference>
<dbReference type="Proteomes" id="UP000078272">
    <property type="component" value="Unassembled WGS sequence"/>
</dbReference>
<evidence type="ECO:0000256" key="3">
    <source>
        <dbReference type="ARBA" id="ARBA00023163"/>
    </source>
</evidence>
<evidence type="ECO:0000259" key="5">
    <source>
        <dbReference type="PROSITE" id="PS01124"/>
    </source>
</evidence>
<dbReference type="STRING" id="401562.NS365_16095"/>
<reference evidence="6 7" key="1">
    <citation type="journal article" date="2016" name="Front. Microbiol.">
        <title>Genomic Resource of Rice Seed Associated Bacteria.</title>
        <authorList>
            <person name="Midha S."/>
            <person name="Bansal K."/>
            <person name="Sharma S."/>
            <person name="Kumar N."/>
            <person name="Patil P.P."/>
            <person name="Chaudhry V."/>
            <person name="Patil P.B."/>
        </authorList>
    </citation>
    <scope>NUCLEOTIDE SEQUENCE [LARGE SCALE GENOMIC DNA]</scope>
    <source>
        <strain evidence="6 7">NS226</strain>
    </source>
</reference>
<dbReference type="PATRIC" id="fig|401562.3.peg.3870"/>
<dbReference type="InterPro" id="IPR009057">
    <property type="entry name" value="Homeodomain-like_sf"/>
</dbReference>
<dbReference type="SUPFAM" id="SSF46689">
    <property type="entry name" value="Homeodomain-like"/>
    <property type="match status" value="1"/>
</dbReference>
<dbReference type="PANTHER" id="PTHR46796">
    <property type="entry name" value="HTH-TYPE TRANSCRIPTIONAL ACTIVATOR RHAS-RELATED"/>
    <property type="match status" value="1"/>
</dbReference>
<dbReference type="Gene3D" id="1.10.10.60">
    <property type="entry name" value="Homeodomain-like"/>
    <property type="match status" value="1"/>
</dbReference>
<evidence type="ECO:0000256" key="1">
    <source>
        <dbReference type="ARBA" id="ARBA00023015"/>
    </source>
</evidence>